<gene>
    <name evidence="5" type="ORF">TrLO_g8521</name>
</gene>
<evidence type="ECO:0000256" key="1">
    <source>
        <dbReference type="ARBA" id="ARBA00009359"/>
    </source>
</evidence>
<accession>A0A9W7C9L9</accession>
<comment type="caution">
    <text evidence="5">The sequence shown here is derived from an EMBL/GenBank/DDBJ whole genome shotgun (WGS) entry which is preliminary data.</text>
</comment>
<dbReference type="EMBL" id="BRXW01000045">
    <property type="protein sequence ID" value="GMI02527.1"/>
    <property type="molecule type" value="Genomic_DNA"/>
</dbReference>
<dbReference type="GO" id="GO:0003677">
    <property type="term" value="F:DNA binding"/>
    <property type="evidence" value="ECO:0007669"/>
    <property type="project" value="UniProtKB-KW"/>
</dbReference>
<evidence type="ECO:0000256" key="3">
    <source>
        <dbReference type="ARBA" id="ARBA00023125"/>
    </source>
</evidence>
<keyword evidence="6" id="KW-1185">Reference proteome</keyword>
<evidence type="ECO:0000313" key="6">
    <source>
        <dbReference type="Proteomes" id="UP001165122"/>
    </source>
</evidence>
<dbReference type="Pfam" id="PF09415">
    <property type="entry name" value="CENP-X"/>
    <property type="match status" value="1"/>
</dbReference>
<dbReference type="GO" id="GO:0006281">
    <property type="term" value="P:DNA repair"/>
    <property type="evidence" value="ECO:0007669"/>
    <property type="project" value="UniProtKB-KW"/>
</dbReference>
<keyword evidence="3" id="KW-0238">DNA-binding</keyword>
<keyword evidence="2" id="KW-0227">DNA damage</keyword>
<protein>
    <recommendedName>
        <fullName evidence="7">Centromere protein X</fullName>
    </recommendedName>
</protein>
<evidence type="ECO:0000256" key="2">
    <source>
        <dbReference type="ARBA" id="ARBA00022763"/>
    </source>
</evidence>
<dbReference type="GO" id="GO:0051382">
    <property type="term" value="P:kinetochore assembly"/>
    <property type="evidence" value="ECO:0007669"/>
    <property type="project" value="InterPro"/>
</dbReference>
<evidence type="ECO:0000313" key="5">
    <source>
        <dbReference type="EMBL" id="GMI02527.1"/>
    </source>
</evidence>
<proteinExistence type="inferred from homology"/>
<dbReference type="InterPro" id="IPR018552">
    <property type="entry name" value="CENP-X"/>
</dbReference>
<dbReference type="AlphaFoldDB" id="A0A9W7C9L9"/>
<dbReference type="Proteomes" id="UP001165122">
    <property type="component" value="Unassembled WGS sequence"/>
</dbReference>
<comment type="similarity">
    <text evidence="1">Belongs to the CENP-X/MHF2 family.</text>
</comment>
<reference evidence="6" key="1">
    <citation type="journal article" date="2023" name="Commun. Biol.">
        <title>Genome analysis of Parmales, the sister group of diatoms, reveals the evolutionary specialization of diatoms from phago-mixotrophs to photoautotrophs.</title>
        <authorList>
            <person name="Ban H."/>
            <person name="Sato S."/>
            <person name="Yoshikawa S."/>
            <person name="Yamada K."/>
            <person name="Nakamura Y."/>
            <person name="Ichinomiya M."/>
            <person name="Sato N."/>
            <person name="Blanc-Mathieu R."/>
            <person name="Endo H."/>
            <person name="Kuwata A."/>
            <person name="Ogata H."/>
        </authorList>
    </citation>
    <scope>NUCLEOTIDE SEQUENCE [LARGE SCALE GENOMIC DNA]</scope>
    <source>
        <strain evidence="6">NIES 3700</strain>
    </source>
</reference>
<name>A0A9W7C9L9_9STRA</name>
<sequence length="95" mass="10316">MSSPSFPPSLILKLLEKSLLKPGTSTTERYPIEDAALILTGDLLDNFVKEVIRRAGERAECDDEESDSDGGGKKTIEITALNIQSVAAEVLMDYS</sequence>
<evidence type="ECO:0008006" key="7">
    <source>
        <dbReference type="Google" id="ProtNLM"/>
    </source>
</evidence>
<organism evidence="5 6">
    <name type="scientific">Triparma laevis f. longispina</name>
    <dbReference type="NCBI Taxonomy" id="1714387"/>
    <lineage>
        <taxon>Eukaryota</taxon>
        <taxon>Sar</taxon>
        <taxon>Stramenopiles</taxon>
        <taxon>Ochrophyta</taxon>
        <taxon>Bolidophyceae</taxon>
        <taxon>Parmales</taxon>
        <taxon>Triparmaceae</taxon>
        <taxon>Triparma</taxon>
    </lineage>
</organism>
<evidence type="ECO:0000256" key="4">
    <source>
        <dbReference type="ARBA" id="ARBA00023204"/>
    </source>
</evidence>
<keyword evidence="4" id="KW-0234">DNA repair</keyword>